<accession>A0A9D4RI52</accession>
<comment type="caution">
    <text evidence="2">The sequence shown here is derived from an EMBL/GenBank/DDBJ whole genome shotgun (WGS) entry which is preliminary data.</text>
</comment>
<protein>
    <submittedName>
        <fullName evidence="2">Uncharacterized protein</fullName>
    </submittedName>
</protein>
<keyword evidence="1" id="KW-0472">Membrane</keyword>
<evidence type="ECO:0000256" key="1">
    <source>
        <dbReference type="SAM" id="Phobius"/>
    </source>
</evidence>
<dbReference type="EMBL" id="JAIWYP010000002">
    <property type="protein sequence ID" value="KAH3867150.1"/>
    <property type="molecule type" value="Genomic_DNA"/>
</dbReference>
<name>A0A9D4RI52_DREPO</name>
<keyword evidence="3" id="KW-1185">Reference proteome</keyword>
<feature type="transmembrane region" description="Helical" evidence="1">
    <location>
        <begin position="95"/>
        <end position="115"/>
    </location>
</feature>
<organism evidence="2 3">
    <name type="scientific">Dreissena polymorpha</name>
    <name type="common">Zebra mussel</name>
    <name type="synonym">Mytilus polymorpha</name>
    <dbReference type="NCBI Taxonomy" id="45954"/>
    <lineage>
        <taxon>Eukaryota</taxon>
        <taxon>Metazoa</taxon>
        <taxon>Spiralia</taxon>
        <taxon>Lophotrochozoa</taxon>
        <taxon>Mollusca</taxon>
        <taxon>Bivalvia</taxon>
        <taxon>Autobranchia</taxon>
        <taxon>Heteroconchia</taxon>
        <taxon>Euheterodonta</taxon>
        <taxon>Imparidentia</taxon>
        <taxon>Neoheterodontei</taxon>
        <taxon>Myida</taxon>
        <taxon>Dreissenoidea</taxon>
        <taxon>Dreissenidae</taxon>
        <taxon>Dreissena</taxon>
    </lineage>
</organism>
<dbReference type="Proteomes" id="UP000828390">
    <property type="component" value="Unassembled WGS sequence"/>
</dbReference>
<dbReference type="AlphaFoldDB" id="A0A9D4RI52"/>
<evidence type="ECO:0000313" key="2">
    <source>
        <dbReference type="EMBL" id="KAH3867150.1"/>
    </source>
</evidence>
<keyword evidence="1" id="KW-0812">Transmembrane</keyword>
<reference evidence="2" key="1">
    <citation type="journal article" date="2019" name="bioRxiv">
        <title>The Genome of the Zebra Mussel, Dreissena polymorpha: A Resource for Invasive Species Research.</title>
        <authorList>
            <person name="McCartney M.A."/>
            <person name="Auch B."/>
            <person name="Kono T."/>
            <person name="Mallez S."/>
            <person name="Zhang Y."/>
            <person name="Obille A."/>
            <person name="Becker A."/>
            <person name="Abrahante J.E."/>
            <person name="Garbe J."/>
            <person name="Badalamenti J.P."/>
            <person name="Herman A."/>
            <person name="Mangelson H."/>
            <person name="Liachko I."/>
            <person name="Sullivan S."/>
            <person name="Sone E.D."/>
            <person name="Koren S."/>
            <person name="Silverstein K.A.T."/>
            <person name="Beckman K.B."/>
            <person name="Gohl D.M."/>
        </authorList>
    </citation>
    <scope>NUCLEOTIDE SEQUENCE</scope>
    <source>
        <strain evidence="2">Duluth1</strain>
        <tissue evidence="2">Whole animal</tissue>
    </source>
</reference>
<sequence>MPRRKRHERRSSSSAVVPWSQPRLDLGEIGRPSNPYHFLPPGGDAVFNPLIQRTPVEIYNFHRILKGGIIKRRPSFSVIVPLDVEWKNECGPGTFIALCILLFVGIVASVCKTAFGYKH</sequence>
<keyword evidence="1" id="KW-1133">Transmembrane helix</keyword>
<gene>
    <name evidence="2" type="ORF">DPMN_030275</name>
</gene>
<proteinExistence type="predicted"/>
<reference evidence="2" key="2">
    <citation type="submission" date="2020-11" db="EMBL/GenBank/DDBJ databases">
        <authorList>
            <person name="McCartney M.A."/>
            <person name="Auch B."/>
            <person name="Kono T."/>
            <person name="Mallez S."/>
            <person name="Becker A."/>
            <person name="Gohl D.M."/>
            <person name="Silverstein K.A.T."/>
            <person name="Koren S."/>
            <person name="Bechman K.B."/>
            <person name="Herman A."/>
            <person name="Abrahante J.E."/>
            <person name="Garbe J."/>
        </authorList>
    </citation>
    <scope>NUCLEOTIDE SEQUENCE</scope>
    <source>
        <strain evidence="2">Duluth1</strain>
        <tissue evidence="2">Whole animal</tissue>
    </source>
</reference>
<evidence type="ECO:0000313" key="3">
    <source>
        <dbReference type="Proteomes" id="UP000828390"/>
    </source>
</evidence>